<dbReference type="InterPro" id="IPR029058">
    <property type="entry name" value="AB_hydrolase_fold"/>
</dbReference>
<dbReference type="Proteomes" id="UP000013827">
    <property type="component" value="Unassembled WGS sequence"/>
</dbReference>
<dbReference type="Gene3D" id="3.40.50.1820">
    <property type="entry name" value="alpha/beta hydrolase"/>
    <property type="match status" value="1"/>
</dbReference>
<evidence type="ECO:0000313" key="3">
    <source>
        <dbReference type="EnsemblProtists" id="EOD39747"/>
    </source>
</evidence>
<dbReference type="EnsemblProtists" id="EOD39747">
    <property type="protein sequence ID" value="EOD39747"/>
    <property type="gene ID" value="EMIHUDRAFT_251410"/>
</dbReference>
<dbReference type="RefSeq" id="XP_005792176.1">
    <property type="nucleotide sequence ID" value="XM_005792119.1"/>
</dbReference>
<dbReference type="GO" id="GO:0016787">
    <property type="term" value="F:hydrolase activity"/>
    <property type="evidence" value="ECO:0007669"/>
    <property type="project" value="UniProtKB-KW"/>
</dbReference>
<evidence type="ECO:0000313" key="4">
    <source>
        <dbReference type="Proteomes" id="UP000013827"/>
    </source>
</evidence>
<dbReference type="PANTHER" id="PTHR48070">
    <property type="entry name" value="ESTERASE OVCA2"/>
    <property type="match status" value="1"/>
</dbReference>
<keyword evidence="1" id="KW-0378">Hydrolase</keyword>
<dbReference type="GO" id="GO:0005634">
    <property type="term" value="C:nucleus"/>
    <property type="evidence" value="ECO:0007669"/>
    <property type="project" value="TreeGrafter"/>
</dbReference>
<dbReference type="SUPFAM" id="SSF53474">
    <property type="entry name" value="alpha/beta-Hydrolases"/>
    <property type="match status" value="1"/>
</dbReference>
<dbReference type="AlphaFoldDB" id="A0A0D3KVG2"/>
<reference evidence="4" key="1">
    <citation type="journal article" date="2013" name="Nature">
        <title>Pan genome of the phytoplankton Emiliania underpins its global distribution.</title>
        <authorList>
            <person name="Read B.A."/>
            <person name="Kegel J."/>
            <person name="Klute M.J."/>
            <person name="Kuo A."/>
            <person name="Lefebvre S.C."/>
            <person name="Maumus F."/>
            <person name="Mayer C."/>
            <person name="Miller J."/>
            <person name="Monier A."/>
            <person name="Salamov A."/>
            <person name="Young J."/>
            <person name="Aguilar M."/>
            <person name="Claverie J.M."/>
            <person name="Frickenhaus S."/>
            <person name="Gonzalez K."/>
            <person name="Herman E.K."/>
            <person name="Lin Y.C."/>
            <person name="Napier J."/>
            <person name="Ogata H."/>
            <person name="Sarno A.F."/>
            <person name="Shmutz J."/>
            <person name="Schroeder D."/>
            <person name="de Vargas C."/>
            <person name="Verret F."/>
            <person name="von Dassow P."/>
            <person name="Valentin K."/>
            <person name="Van de Peer Y."/>
            <person name="Wheeler G."/>
            <person name="Dacks J.B."/>
            <person name="Delwiche C.F."/>
            <person name="Dyhrman S.T."/>
            <person name="Glockner G."/>
            <person name="John U."/>
            <person name="Richards T."/>
            <person name="Worden A.Z."/>
            <person name="Zhang X."/>
            <person name="Grigoriev I.V."/>
            <person name="Allen A.E."/>
            <person name="Bidle K."/>
            <person name="Borodovsky M."/>
            <person name="Bowler C."/>
            <person name="Brownlee C."/>
            <person name="Cock J.M."/>
            <person name="Elias M."/>
            <person name="Gladyshev V.N."/>
            <person name="Groth M."/>
            <person name="Guda C."/>
            <person name="Hadaegh A."/>
            <person name="Iglesias-Rodriguez M.D."/>
            <person name="Jenkins J."/>
            <person name="Jones B.M."/>
            <person name="Lawson T."/>
            <person name="Leese F."/>
            <person name="Lindquist E."/>
            <person name="Lobanov A."/>
            <person name="Lomsadze A."/>
            <person name="Malik S.B."/>
            <person name="Marsh M.E."/>
            <person name="Mackinder L."/>
            <person name="Mock T."/>
            <person name="Mueller-Roeber B."/>
            <person name="Pagarete A."/>
            <person name="Parker M."/>
            <person name="Probert I."/>
            <person name="Quesneville H."/>
            <person name="Raines C."/>
            <person name="Rensing S.A."/>
            <person name="Riano-Pachon D.M."/>
            <person name="Richier S."/>
            <person name="Rokitta S."/>
            <person name="Shiraiwa Y."/>
            <person name="Soanes D.M."/>
            <person name="van der Giezen M."/>
            <person name="Wahlund T.M."/>
            <person name="Williams B."/>
            <person name="Wilson W."/>
            <person name="Wolfe G."/>
            <person name="Wurch L.L."/>
        </authorList>
    </citation>
    <scope>NUCLEOTIDE SEQUENCE</scope>
</reference>
<evidence type="ECO:0000259" key="2">
    <source>
        <dbReference type="Pfam" id="PF03959"/>
    </source>
</evidence>
<dbReference type="InterPro" id="IPR050593">
    <property type="entry name" value="LovG"/>
</dbReference>
<evidence type="ECO:0000256" key="1">
    <source>
        <dbReference type="ARBA" id="ARBA00022801"/>
    </source>
</evidence>
<dbReference type="InterPro" id="IPR005645">
    <property type="entry name" value="FSH-like_dom"/>
</dbReference>
<name>A0A0D3KVG2_EMIH1</name>
<sequence>MSQQRECLTATGASNPSRPLSVVCLHGFGMSASTMAHQMRRAREALSGDVRFTFLDGPLTVEARPLAGVVPSPPESPRAWWTVARGSGGARVLQGVADSLRVICAADAAERAAHGSGFAGIVGFSQGAALAHLACSLRRDEGPLPDLRHVALVSGYPFGGYLHEDGV</sequence>
<organism evidence="3 4">
    <name type="scientific">Emiliania huxleyi (strain CCMP1516)</name>
    <dbReference type="NCBI Taxonomy" id="280463"/>
    <lineage>
        <taxon>Eukaryota</taxon>
        <taxon>Haptista</taxon>
        <taxon>Haptophyta</taxon>
        <taxon>Prymnesiophyceae</taxon>
        <taxon>Isochrysidales</taxon>
        <taxon>Noelaerhabdaceae</taxon>
        <taxon>Emiliania</taxon>
    </lineage>
</organism>
<reference evidence="3" key="2">
    <citation type="submission" date="2024-10" db="UniProtKB">
        <authorList>
            <consortium name="EnsemblProtists"/>
        </authorList>
    </citation>
    <scope>IDENTIFICATION</scope>
</reference>
<feature type="domain" description="Serine hydrolase" evidence="2">
    <location>
        <begin position="19"/>
        <end position="159"/>
    </location>
</feature>
<proteinExistence type="predicted"/>
<accession>A0A0D3KVG2</accession>
<dbReference type="KEGG" id="ehx:EMIHUDRAFT_251410"/>
<dbReference type="GeneID" id="17285018"/>
<dbReference type="HOGENOM" id="CLU_1598860_0_0_1"/>
<dbReference type="GO" id="GO:0005737">
    <property type="term" value="C:cytoplasm"/>
    <property type="evidence" value="ECO:0007669"/>
    <property type="project" value="TreeGrafter"/>
</dbReference>
<keyword evidence="4" id="KW-1185">Reference proteome</keyword>
<dbReference type="PaxDb" id="2903-EOD39747"/>
<dbReference type="Pfam" id="PF03959">
    <property type="entry name" value="FSH1"/>
    <property type="match status" value="1"/>
</dbReference>
<protein>
    <recommendedName>
        <fullName evidence="2">Serine hydrolase domain-containing protein</fullName>
    </recommendedName>
</protein>
<dbReference type="PANTHER" id="PTHR48070:SF6">
    <property type="entry name" value="ESTERASE OVCA2"/>
    <property type="match status" value="1"/>
</dbReference>